<keyword evidence="2" id="KW-1185">Reference proteome</keyword>
<dbReference type="Proteomes" id="UP000236641">
    <property type="component" value="Unassembled WGS sequence"/>
</dbReference>
<protein>
    <recommendedName>
        <fullName evidence="3">Lipoprotein</fullName>
    </recommendedName>
</protein>
<sequence>MKNQTMKKLLVIVLLTVVYACIPLQVAPNIETDTVKLSKKFKKDLPRSYGFIFEDPKEANEFYNFINTKYNREHIDVEYNVPISIKNKTYYLSFHEREKNTTFLNLVPLTVYAKLQSEGKSTLMDGYHTTRTGHWYLILTVYDDDLQDCLKPEYPEREAVLTHLRMLQKEYMTTSNYLDSYLSHQN</sequence>
<accession>A0A2K1DWZ5</accession>
<dbReference type="EMBL" id="POWF01000007">
    <property type="protein sequence ID" value="PNQ72551.1"/>
    <property type="molecule type" value="Genomic_DNA"/>
</dbReference>
<evidence type="ECO:0008006" key="3">
    <source>
        <dbReference type="Google" id="ProtNLM"/>
    </source>
</evidence>
<dbReference type="PROSITE" id="PS51257">
    <property type="entry name" value="PROKAR_LIPOPROTEIN"/>
    <property type="match status" value="1"/>
</dbReference>
<gene>
    <name evidence="1" type="ORF">C1T31_10365</name>
</gene>
<dbReference type="AlphaFoldDB" id="A0A2K1DWZ5"/>
<comment type="caution">
    <text evidence="1">The sequence shown here is derived from an EMBL/GenBank/DDBJ whole genome shotgun (WGS) entry which is preliminary data.</text>
</comment>
<name>A0A2K1DWZ5_9FLAO</name>
<reference evidence="1 2" key="1">
    <citation type="submission" date="2018-01" db="EMBL/GenBank/DDBJ databases">
        <title>The draft genome of Hanstruepera neustonica JCM19743.</title>
        <authorList>
            <person name="He R.-H."/>
            <person name="Du Z.-J."/>
        </authorList>
    </citation>
    <scope>NUCLEOTIDE SEQUENCE [LARGE SCALE GENOMIC DNA]</scope>
    <source>
        <strain evidence="1 2">JCM19743</strain>
    </source>
</reference>
<evidence type="ECO:0000313" key="2">
    <source>
        <dbReference type="Proteomes" id="UP000236641"/>
    </source>
</evidence>
<proteinExistence type="predicted"/>
<organism evidence="1 2">
    <name type="scientific">Hanstruepera neustonica</name>
    <dbReference type="NCBI Taxonomy" id="1445657"/>
    <lineage>
        <taxon>Bacteria</taxon>
        <taxon>Pseudomonadati</taxon>
        <taxon>Bacteroidota</taxon>
        <taxon>Flavobacteriia</taxon>
        <taxon>Flavobacteriales</taxon>
        <taxon>Flavobacteriaceae</taxon>
        <taxon>Hanstruepera</taxon>
    </lineage>
</organism>
<evidence type="ECO:0000313" key="1">
    <source>
        <dbReference type="EMBL" id="PNQ72551.1"/>
    </source>
</evidence>